<sequence length="356" mass="37666">MNDKEESLAGFSTAAAGNADSVSTALVNTVELYDGERRLGAADVVDGQWRYEYHEMPPGGHQITARVGQLRSDAWTFQGPAAPWEAPWLPEVFLDSGTGLGNSLNLVKPLESATVIVSYPEIIAGDSVTMHWSVDALGSTSQTLTADDSGSVKFSVPASTLTASTDHVVEVTYSVRQSGVEVVSPGLTFTVTNTAYYGRSKLAAGLPAYYECDYAPGELAVFATTAPGTVLFITPDARPSGQATIDFDGTASAYVINEMAAQPIMQSTLFPTAVGGIGMKLTFDRKYLSAGREATSSATTMYLPGGGLPMTIELVVTGAVTSGVIPAGELFKLMYCAERLQFVSVRWARDLKIVAL</sequence>
<protein>
    <recommendedName>
        <fullName evidence="2">Ig-like domain-containing protein</fullName>
    </recommendedName>
</protein>
<dbReference type="EMBL" id="DSIN01000015">
    <property type="protein sequence ID" value="HEF25124.1"/>
    <property type="molecule type" value="Genomic_DNA"/>
</dbReference>
<evidence type="ECO:0000313" key="1">
    <source>
        <dbReference type="EMBL" id="HEF25124.1"/>
    </source>
</evidence>
<evidence type="ECO:0008006" key="2">
    <source>
        <dbReference type="Google" id="ProtNLM"/>
    </source>
</evidence>
<name>A0A7C1WTD7_9PSED</name>
<accession>A0A7C1WTD7</accession>
<dbReference type="AlphaFoldDB" id="A0A7C1WTD7"/>
<reference evidence="1" key="1">
    <citation type="journal article" date="2020" name="mSystems">
        <title>Genome- and Community-Level Interaction Insights into Carbon Utilization and Element Cycling Functions of Hydrothermarchaeota in Hydrothermal Sediment.</title>
        <authorList>
            <person name="Zhou Z."/>
            <person name="Liu Y."/>
            <person name="Xu W."/>
            <person name="Pan J."/>
            <person name="Luo Z.H."/>
            <person name="Li M."/>
        </authorList>
    </citation>
    <scope>NUCLEOTIDE SEQUENCE [LARGE SCALE GENOMIC DNA]</scope>
    <source>
        <strain evidence="1">SpSt-200</strain>
    </source>
</reference>
<organism evidence="1">
    <name type="scientific">Pseudomonas graminis</name>
    <dbReference type="NCBI Taxonomy" id="158627"/>
    <lineage>
        <taxon>Bacteria</taxon>
        <taxon>Pseudomonadati</taxon>
        <taxon>Pseudomonadota</taxon>
        <taxon>Gammaproteobacteria</taxon>
        <taxon>Pseudomonadales</taxon>
        <taxon>Pseudomonadaceae</taxon>
        <taxon>Pseudomonas</taxon>
    </lineage>
</organism>
<comment type="caution">
    <text evidence="1">The sequence shown here is derived from an EMBL/GenBank/DDBJ whole genome shotgun (WGS) entry which is preliminary data.</text>
</comment>
<gene>
    <name evidence="1" type="ORF">ENP23_05060</name>
</gene>
<dbReference type="Gene3D" id="2.60.40.3310">
    <property type="match status" value="1"/>
</dbReference>
<proteinExistence type="predicted"/>